<name>C5D1Z4_VARPS</name>
<dbReference type="EMBL" id="CP001636">
    <property type="protein sequence ID" value="ACS22914.1"/>
    <property type="molecule type" value="Genomic_DNA"/>
</dbReference>
<evidence type="ECO:0000313" key="1">
    <source>
        <dbReference type="EMBL" id="ACS22914.1"/>
    </source>
</evidence>
<accession>C5D1Z4</accession>
<proteinExistence type="predicted"/>
<organism evidence="1">
    <name type="scientific">Variovorax paradoxus (strain S110)</name>
    <dbReference type="NCBI Taxonomy" id="543728"/>
    <lineage>
        <taxon>Bacteria</taxon>
        <taxon>Pseudomonadati</taxon>
        <taxon>Pseudomonadota</taxon>
        <taxon>Betaproteobacteria</taxon>
        <taxon>Burkholderiales</taxon>
        <taxon>Comamonadaceae</taxon>
        <taxon>Variovorax</taxon>
    </lineage>
</organism>
<gene>
    <name evidence="1" type="ordered locus">Vapar_6354</name>
</gene>
<sequence length="65" mass="7493">MFTFIIIADKKFVLGDALAALNKIGEIEYETPNRIAVRNGKSKDWLAFELNQDIKNDYESDELKK</sequence>
<dbReference type="KEGG" id="vap:Vapar_6354"/>
<dbReference type="AlphaFoldDB" id="C5D1Z4"/>
<protein>
    <submittedName>
        <fullName evidence="1">Uncharacterized protein</fullName>
    </submittedName>
</protein>
<dbReference type="HOGENOM" id="CLU_2848605_0_0_4"/>
<reference evidence="1" key="1">
    <citation type="submission" date="2009-06" db="EMBL/GenBank/DDBJ databases">
        <title>Complete sequence of chromosome 2 of Variovorax paradoxus S110.</title>
        <authorList>
            <consortium name="US DOE Joint Genome Institute"/>
            <person name="Lucas S."/>
            <person name="Copeland A."/>
            <person name="Lapidus A."/>
            <person name="Glavina del Rio T."/>
            <person name="Tice H."/>
            <person name="Bruce D."/>
            <person name="Goodwin L."/>
            <person name="Pitluck S."/>
            <person name="Chertkov O."/>
            <person name="Brettin T."/>
            <person name="Detter J.C."/>
            <person name="Han C."/>
            <person name="Larimer F."/>
            <person name="Land M."/>
            <person name="Hauser L."/>
            <person name="Kyrpides N."/>
            <person name="Ovchinnikova G."/>
            <person name="Orwin P."/>
            <person name="Leadbetter J.R."/>
            <person name="Spain J.C."/>
            <person name="Han J.I."/>
        </authorList>
    </citation>
    <scope>NUCLEOTIDE SEQUENCE</scope>
    <source>
        <strain evidence="1">S110</strain>
    </source>
</reference>